<dbReference type="SUPFAM" id="SSF56601">
    <property type="entry name" value="beta-lactamase/transpeptidase-like"/>
    <property type="match status" value="1"/>
</dbReference>
<dbReference type="AlphaFoldDB" id="A0A545ARR4"/>
<dbReference type="InParanoid" id="A0A545ARR4"/>
<dbReference type="PANTHER" id="PTHR46825">
    <property type="entry name" value="D-ALANYL-D-ALANINE-CARBOXYPEPTIDASE/ENDOPEPTIDASE AMPH"/>
    <property type="match status" value="1"/>
</dbReference>
<dbReference type="OrthoDB" id="262125at2"/>
<name>A0A545ARR4_9ACTN</name>
<sequence>MTFLSERITAFCDATGVPGYVAGVSRDGDVETAAHGVANLRTGAPMRTDTGFLFGSVTKIMTTALVLRQVERGALDLDAPVVRYLPEFRLTAPGAAETIRVRHLLAHSSGIDADLFFPDATGPGALAAYVDALGRRCGTLFAPGELVSYSNGGMIVAGRLLEVVTGRPYPDLLARDVFAPAGMTTAVTSAKDAILRSTAIGHFPDPETGAPRPTDFFMLPDTWGPAGGTPIGTVADLLAFGRSLPRLLSAESIARMRTVTGDLGTPNSSPVGLGWTIQQHAGTTVLAMTGASPGGVALLAVAPEHDLVFAAYGNDPRALTLHDDLLPALLGGSRERLALAEQSTDLTRYAGTYRSDQLRVDVRMVDGGLEETVTYEPADASQERIFTGFAGGSFSFPPQRYVPVGRDLFAPAGRPLTDVPGYLLISYHGDGPTHRCAGGRLTRRVG</sequence>
<dbReference type="EMBL" id="VIRS01000010">
    <property type="protein sequence ID" value="TQS43997.1"/>
    <property type="molecule type" value="Genomic_DNA"/>
</dbReference>
<dbReference type="InterPro" id="IPR050491">
    <property type="entry name" value="AmpC-like"/>
</dbReference>
<comment type="caution">
    <text evidence="2">The sequence shown here is derived from an EMBL/GenBank/DDBJ whole genome shotgun (WGS) entry which is preliminary data.</text>
</comment>
<dbReference type="Proteomes" id="UP000317982">
    <property type="component" value="Unassembled WGS sequence"/>
</dbReference>
<proteinExistence type="predicted"/>
<organism evidence="2 3">
    <name type="scientific">Cryptosporangium phraense</name>
    <dbReference type="NCBI Taxonomy" id="2593070"/>
    <lineage>
        <taxon>Bacteria</taxon>
        <taxon>Bacillati</taxon>
        <taxon>Actinomycetota</taxon>
        <taxon>Actinomycetes</taxon>
        <taxon>Cryptosporangiales</taxon>
        <taxon>Cryptosporangiaceae</taxon>
        <taxon>Cryptosporangium</taxon>
    </lineage>
</organism>
<evidence type="ECO:0000313" key="3">
    <source>
        <dbReference type="Proteomes" id="UP000317982"/>
    </source>
</evidence>
<gene>
    <name evidence="2" type="ORF">FL583_16200</name>
</gene>
<evidence type="ECO:0000313" key="2">
    <source>
        <dbReference type="EMBL" id="TQS43997.1"/>
    </source>
</evidence>
<dbReference type="Pfam" id="PF00144">
    <property type="entry name" value="Beta-lactamase"/>
    <property type="match status" value="1"/>
</dbReference>
<feature type="domain" description="Beta-lactamase-related" evidence="1">
    <location>
        <begin position="7"/>
        <end position="317"/>
    </location>
</feature>
<reference evidence="2 3" key="1">
    <citation type="submission" date="2019-07" db="EMBL/GenBank/DDBJ databases">
        <title>Cryptosporangium phraense sp. nov., isolated from plant litter.</title>
        <authorList>
            <person name="Suriyachadkun C."/>
        </authorList>
    </citation>
    <scope>NUCLEOTIDE SEQUENCE [LARGE SCALE GENOMIC DNA]</scope>
    <source>
        <strain evidence="2 3">A-T 5661</strain>
    </source>
</reference>
<accession>A0A545ARR4</accession>
<keyword evidence="3" id="KW-1185">Reference proteome</keyword>
<dbReference type="PANTHER" id="PTHR46825:SF9">
    <property type="entry name" value="BETA-LACTAMASE-RELATED DOMAIN-CONTAINING PROTEIN"/>
    <property type="match status" value="1"/>
</dbReference>
<dbReference type="Gene3D" id="3.40.710.10">
    <property type="entry name" value="DD-peptidase/beta-lactamase superfamily"/>
    <property type="match status" value="1"/>
</dbReference>
<evidence type="ECO:0000259" key="1">
    <source>
        <dbReference type="Pfam" id="PF00144"/>
    </source>
</evidence>
<dbReference type="InterPro" id="IPR012338">
    <property type="entry name" value="Beta-lactam/transpept-like"/>
</dbReference>
<dbReference type="RefSeq" id="WP_142705482.1">
    <property type="nucleotide sequence ID" value="NZ_VIRS01000010.1"/>
</dbReference>
<dbReference type="InterPro" id="IPR001466">
    <property type="entry name" value="Beta-lactam-related"/>
</dbReference>
<protein>
    <submittedName>
        <fullName evidence="2">Beta-lactamase family protein</fullName>
    </submittedName>
</protein>